<dbReference type="OMA" id="LGFDICA"/>
<evidence type="ECO:0000256" key="1">
    <source>
        <dbReference type="SAM" id="MobiDB-lite"/>
    </source>
</evidence>
<dbReference type="InterPro" id="IPR003131">
    <property type="entry name" value="T1-type_BTB"/>
</dbReference>
<dbReference type="GO" id="GO:0051260">
    <property type="term" value="P:protein homooligomerization"/>
    <property type="evidence" value="ECO:0007669"/>
    <property type="project" value="InterPro"/>
</dbReference>
<comment type="caution">
    <text evidence="3">The sequence shown here is derived from an EMBL/GenBank/DDBJ whole genome shotgun (WGS) entry which is preliminary data.</text>
</comment>
<dbReference type="Proteomes" id="UP000444721">
    <property type="component" value="Unassembled WGS sequence"/>
</dbReference>
<organism evidence="3 4">
    <name type="scientific">Naegleria fowleri</name>
    <name type="common">Brain eating amoeba</name>
    <dbReference type="NCBI Taxonomy" id="5763"/>
    <lineage>
        <taxon>Eukaryota</taxon>
        <taxon>Discoba</taxon>
        <taxon>Heterolobosea</taxon>
        <taxon>Tetramitia</taxon>
        <taxon>Eutetramitia</taxon>
        <taxon>Vahlkampfiidae</taxon>
        <taxon>Naegleria</taxon>
    </lineage>
</organism>
<feature type="compositionally biased region" description="Basic and acidic residues" evidence="1">
    <location>
        <begin position="622"/>
        <end position="633"/>
    </location>
</feature>
<feature type="region of interest" description="Disordered" evidence="1">
    <location>
        <begin position="1"/>
        <end position="36"/>
    </location>
</feature>
<dbReference type="Pfam" id="PF02214">
    <property type="entry name" value="BTB_2"/>
    <property type="match status" value="2"/>
</dbReference>
<accession>A0A6A5BC69</accession>
<sequence>MIPSESESPNNKRKRENFSATQHLQSSSIEHTPSDNILSKELEIKSFFEQRESQQEELIEQVSRELSELKLEKSLENFMKKLSLNDDDREGDDHQMTTSNTIPEISNLITNNETDSFETKKMLQIKRMQRDEPVVLNVGGRFFRSTMKTLIGEGHLVGDTLNEGSNSSKKTQDTSSEPTDASTPTSAGSQNKQHFDNLFKVMFSSNFSIEYDSANNEGTKAINFLDRNPDHFEYVLEHLRQNGRVKCLGLENMSVEMLIDIKAESEYFLTEKLTNYVTSLIEKKLSNAPLQQPQQQQALQTSLTVDQMPSQDLQEKASLVEKNAPPEWLEQFKNYENAVKEKREYYVLKTKDMKLLTMNQVKELSKSLKHRLVSFVEGTEQQSDLYIQLDISGTVFNIPFRVFKERPHFIVYKYINSDNFMLTEKGTIFLDRNASMFQIIYSYLISGTFNNFPVMDKTKKSQLKHELKFYQLYKILEEYFNPCRYPIETIGKENIKLKEKEDFLRELFVKDRNNPLLDDKYLLLSPLFSMMHQVVGEAKNKYAVPEAKKLFQFTDETCYTRPVSEPVVVESLEAFKQSWSAFTKGLLNGLNFDNVFAAGGSVLACVLDGKRMPPKCRNPFVSKKDMTLRSKSDSDDEEEGFDEPSSNLSNNHSKENESEKIERDKMMTFEYSWEHSDGNFASKRQVGSSPLKPISANTTPQGLPMFQKIFSMQFQQPTPLSNMLNSNTMSMPTQNSGSNLTTLSMPTPTTILGSTSGAGSIMPASSTTLTDTSTFPTFGMPTLIKEANPIPIPNTPTSFESSDIDLFLFGLTPEQAEDKLRDIYRVIKQNCGGDVLIVRSKFAVTFYAQNCRPIQVVLRIYKSPAEILLGFDICAACLGYDGHQVWSNARSRRALALKTNLIDPDRMSTTYEYRLYKYAKHGFSVTIPGYDPSLVKNHLVTYPRQYKSKYIQVRGLAKLIIADYANRSKHINYLLSEFESRRDYEETQKLKLLKQMDSEKLSDYDISPIKVRKYRDMQTEYQRLKHNSEFFTQLNAKKNKTWKPYYVIGLNDVEKCIHDIEHSSRLSDKIEFVTIDPGSQRVGSFNPIVDNFYRDAYEYATEAEPQILTRRKHFRNAYQAKWSWEKNLSTHAYEAYSPFICNKIEVAYRKFLNDPSASTVQIMDNYKIDFTTMQQINMSDQTKRRKINRSINIIWNRTTELRPVSKLSYKTYY</sequence>
<dbReference type="EMBL" id="VFQX01000074">
    <property type="protein sequence ID" value="KAF0971704.1"/>
    <property type="molecule type" value="Genomic_DNA"/>
</dbReference>
<dbReference type="SUPFAM" id="SSF54695">
    <property type="entry name" value="POZ domain"/>
    <property type="match status" value="1"/>
</dbReference>
<evidence type="ECO:0000313" key="3">
    <source>
        <dbReference type="EMBL" id="KAF0971704.1"/>
    </source>
</evidence>
<dbReference type="AlphaFoldDB" id="A0A6A5BC69"/>
<feature type="region of interest" description="Disordered" evidence="1">
    <location>
        <begin position="156"/>
        <end position="191"/>
    </location>
</feature>
<keyword evidence="4" id="KW-1185">Reference proteome</keyword>
<dbReference type="SUPFAM" id="SSF117839">
    <property type="entry name" value="WWE domain"/>
    <property type="match status" value="1"/>
</dbReference>
<protein>
    <recommendedName>
        <fullName evidence="2">WWE domain-containing protein</fullName>
    </recommendedName>
</protein>
<feature type="compositionally biased region" description="Polar residues" evidence="1">
    <location>
        <begin position="162"/>
        <end position="191"/>
    </location>
</feature>
<proteinExistence type="predicted"/>
<dbReference type="InterPro" id="IPR053354">
    <property type="entry name" value="MGDG_epimerase"/>
</dbReference>
<dbReference type="PANTHER" id="PTHR43558:SF6">
    <property type="entry name" value="REDUCTASE, PUTATIVE (AFU_ORTHOLOGUE AFUA_3G10540)-RELATED"/>
    <property type="match status" value="1"/>
</dbReference>
<feature type="domain" description="WWE" evidence="2">
    <location>
        <begin position="1107"/>
        <end position="1189"/>
    </location>
</feature>
<feature type="compositionally biased region" description="Polar residues" evidence="1">
    <location>
        <begin position="18"/>
        <end position="36"/>
    </location>
</feature>
<reference evidence="3 4" key="1">
    <citation type="journal article" date="2019" name="Sci. Rep.">
        <title>Nanopore sequencing improves the draft genome of the human pathogenic amoeba Naegleria fowleri.</title>
        <authorList>
            <person name="Liechti N."/>
            <person name="Schurch N."/>
            <person name="Bruggmann R."/>
            <person name="Wittwer M."/>
        </authorList>
    </citation>
    <scope>NUCLEOTIDE SEQUENCE [LARGE SCALE GENOMIC DNA]</scope>
    <source>
        <strain evidence="3 4">ATCC 30894</strain>
    </source>
</reference>
<dbReference type="InterPro" id="IPR000210">
    <property type="entry name" value="BTB/POZ_dom"/>
</dbReference>
<dbReference type="Pfam" id="PF02825">
    <property type="entry name" value="WWE"/>
    <property type="match status" value="1"/>
</dbReference>
<feature type="region of interest" description="Disordered" evidence="1">
    <location>
        <begin position="618"/>
        <end position="663"/>
    </location>
</feature>
<name>A0A6A5BC69_NAEFO</name>
<dbReference type="InterPro" id="IPR011333">
    <property type="entry name" value="SKP1/BTB/POZ_sf"/>
</dbReference>
<dbReference type="InterPro" id="IPR037197">
    <property type="entry name" value="WWE_dom_sf"/>
</dbReference>
<dbReference type="SMART" id="SM00225">
    <property type="entry name" value="BTB"/>
    <property type="match status" value="1"/>
</dbReference>
<dbReference type="VEuPathDB" id="AmoebaDB:NF0042310"/>
<dbReference type="PROSITE" id="PS50918">
    <property type="entry name" value="WWE"/>
    <property type="match status" value="1"/>
</dbReference>
<dbReference type="VEuPathDB" id="AmoebaDB:FDP41_009927"/>
<dbReference type="Gene3D" id="3.30.720.50">
    <property type="match status" value="1"/>
</dbReference>
<dbReference type="Gene3D" id="3.30.710.10">
    <property type="entry name" value="Potassium Channel Kv1.1, Chain A"/>
    <property type="match status" value="2"/>
</dbReference>
<dbReference type="RefSeq" id="XP_044556420.1">
    <property type="nucleotide sequence ID" value="XM_044713938.1"/>
</dbReference>
<feature type="compositionally biased region" description="Basic and acidic residues" evidence="1">
    <location>
        <begin position="652"/>
        <end position="663"/>
    </location>
</feature>
<evidence type="ECO:0000259" key="2">
    <source>
        <dbReference type="PROSITE" id="PS50918"/>
    </source>
</evidence>
<dbReference type="PANTHER" id="PTHR43558">
    <property type="entry name" value="REDUCTASE, PUTATIVE (AFU_ORTHOLOGUE AFUA_3G10540)-RELATED"/>
    <property type="match status" value="1"/>
</dbReference>
<dbReference type="OrthoDB" id="539213at2759"/>
<evidence type="ECO:0000313" key="4">
    <source>
        <dbReference type="Proteomes" id="UP000444721"/>
    </source>
</evidence>
<gene>
    <name evidence="3" type="ORF">FDP41_009927</name>
</gene>
<dbReference type="InterPro" id="IPR004170">
    <property type="entry name" value="WWE_dom"/>
</dbReference>
<dbReference type="VEuPathDB" id="AmoebaDB:NfTy_081190"/>
<dbReference type="GeneID" id="68117142"/>